<dbReference type="PIRSF" id="PIRSF005622">
    <property type="entry name" value="Hydrgn_mat_hypD"/>
    <property type="match status" value="1"/>
</dbReference>
<protein>
    <recommendedName>
        <fullName evidence="4">Hydrogenase maturation factor</fullName>
    </recommendedName>
</protein>
<evidence type="ECO:0000256" key="1">
    <source>
        <dbReference type="ARBA" id="ARBA00007888"/>
    </source>
</evidence>
<dbReference type="Proteomes" id="UP000235116">
    <property type="component" value="Chromosome"/>
</dbReference>
<evidence type="ECO:0000313" key="6">
    <source>
        <dbReference type="Proteomes" id="UP000235116"/>
    </source>
</evidence>
<evidence type="ECO:0000256" key="4">
    <source>
        <dbReference type="PIRNR" id="PIRNR005622"/>
    </source>
</evidence>
<dbReference type="PANTHER" id="PTHR30149">
    <property type="entry name" value="HYDROGENASE PROTEIN ASSEMBLY PROTEIN HYPD"/>
    <property type="match status" value="1"/>
</dbReference>
<dbReference type="EMBL" id="CP022684">
    <property type="protein sequence ID" value="AUM14321.1"/>
    <property type="molecule type" value="Genomic_DNA"/>
</dbReference>
<dbReference type="OrthoDB" id="9770424at2"/>
<comment type="similarity">
    <text evidence="1 4">Belongs to the HypD family.</text>
</comment>
<name>A0A2K9LQB4_9GAMM</name>
<dbReference type="GO" id="GO:0005506">
    <property type="term" value="F:iron ion binding"/>
    <property type="evidence" value="ECO:0007669"/>
    <property type="project" value="TreeGrafter"/>
</dbReference>
<accession>A0A2K9LQB4</accession>
<gene>
    <name evidence="5" type="ORF">Kalk_18655</name>
</gene>
<dbReference type="RefSeq" id="WP_101895695.1">
    <property type="nucleotide sequence ID" value="NZ_CP022684.1"/>
</dbReference>
<dbReference type="GO" id="GO:0070025">
    <property type="term" value="F:carbon monoxide binding"/>
    <property type="evidence" value="ECO:0007669"/>
    <property type="project" value="TreeGrafter"/>
</dbReference>
<dbReference type="Gene3D" id="6.10.20.100">
    <property type="match status" value="1"/>
</dbReference>
<sequence length="366" mass="40361">MKYIDEFRDPDQARILLQRITKLADQVASLRSTPLQIMEFCGGHTHTVFRYGIEQVIPKSIELVHGPGCPVCVLPREAVDHCVAIAERPDVIMTTFGDAMRVPGSRKNLLQAKAEGADVRMVYSPLDALSIARNSPDKEVVFFALGFETTMPSTALTLQQAYGERLQNFSVLCHHVTTPPVLTEILQDNQLQLDGFIAPGHVAMIIGEQPFQFVACDYGKPLVISGFEPVDVLQAMLMLLTQIHQGRSQVENQYLRVVRQSGNASAQLALCEVFEIGEKVTIRDRYAPFDAMVRFAGHCQSDALPESISEPSYCAEVLKGRIRPLQCPLFGKHCSPSDPQGALMVSSEGACAAYYQYGKAEAMAEI</sequence>
<dbReference type="InterPro" id="IPR042243">
    <property type="entry name" value="HypD_1"/>
</dbReference>
<dbReference type="Pfam" id="PF01924">
    <property type="entry name" value="HypD"/>
    <property type="match status" value="1"/>
</dbReference>
<keyword evidence="2" id="KW-0479">Metal-binding</keyword>
<dbReference type="InterPro" id="IPR002780">
    <property type="entry name" value="Hyd_form_HypD"/>
</dbReference>
<keyword evidence="3" id="KW-0408">Iron</keyword>
<evidence type="ECO:0000256" key="2">
    <source>
        <dbReference type="ARBA" id="ARBA00022723"/>
    </source>
</evidence>
<dbReference type="AlphaFoldDB" id="A0A2K9LQB4"/>
<dbReference type="InterPro" id="IPR042244">
    <property type="entry name" value="HypD_2_sf"/>
</dbReference>
<dbReference type="PANTHER" id="PTHR30149:SF0">
    <property type="entry name" value="HYDROGENASE MATURATION FACTOR HYPD"/>
    <property type="match status" value="1"/>
</dbReference>
<dbReference type="NCBIfam" id="TIGR00075">
    <property type="entry name" value="hypD"/>
    <property type="match status" value="1"/>
</dbReference>
<reference evidence="6" key="1">
    <citation type="submission" date="2017-08" db="EMBL/GenBank/DDBJ databases">
        <title>Direct submision.</title>
        <authorList>
            <person name="Kim S.-J."/>
            <person name="Rhee S.-K."/>
        </authorList>
    </citation>
    <scope>NUCLEOTIDE SEQUENCE [LARGE SCALE GENOMIC DNA]</scope>
    <source>
        <strain evidence="6">GI5</strain>
    </source>
</reference>
<dbReference type="GO" id="GO:0051539">
    <property type="term" value="F:4 iron, 4 sulfur cluster binding"/>
    <property type="evidence" value="ECO:0007669"/>
    <property type="project" value="TreeGrafter"/>
</dbReference>
<dbReference type="KEGG" id="kak:Kalk_18655"/>
<dbReference type="GO" id="GO:0051604">
    <property type="term" value="P:protein maturation"/>
    <property type="evidence" value="ECO:0007669"/>
    <property type="project" value="TreeGrafter"/>
</dbReference>
<proteinExistence type="inferred from homology"/>
<keyword evidence="6" id="KW-1185">Reference proteome</keyword>
<evidence type="ECO:0000256" key="3">
    <source>
        <dbReference type="ARBA" id="ARBA00023004"/>
    </source>
</evidence>
<evidence type="ECO:0000313" key="5">
    <source>
        <dbReference type="EMBL" id="AUM14321.1"/>
    </source>
</evidence>
<dbReference type="Gene3D" id="3.40.50.11750">
    <property type="entry name" value="HypD, alpha/beta domain 1"/>
    <property type="match status" value="2"/>
</dbReference>
<organism evidence="5 6">
    <name type="scientific">Ketobacter alkanivorans</name>
    <dbReference type="NCBI Taxonomy" id="1917421"/>
    <lineage>
        <taxon>Bacteria</taxon>
        <taxon>Pseudomonadati</taxon>
        <taxon>Pseudomonadota</taxon>
        <taxon>Gammaproteobacteria</taxon>
        <taxon>Pseudomonadales</taxon>
        <taxon>Ketobacteraceae</taxon>
        <taxon>Ketobacter</taxon>
    </lineage>
</organism>